<dbReference type="AlphaFoldDB" id="B3PRL1"/>
<dbReference type="EMBL" id="CP001074">
    <property type="protein sequence ID" value="ACE91571.1"/>
    <property type="molecule type" value="Genomic_DNA"/>
</dbReference>
<evidence type="ECO:0000313" key="1">
    <source>
        <dbReference type="EMBL" id="ACE91571.1"/>
    </source>
</evidence>
<dbReference type="HOGENOM" id="CLU_2181776_0_0_5"/>
<protein>
    <submittedName>
        <fullName evidence="1">Uncharacterized protein</fullName>
    </submittedName>
</protein>
<gene>
    <name evidence="1" type="ordered locus">RHECIAT_CH0002619</name>
</gene>
<dbReference type="Proteomes" id="UP000008817">
    <property type="component" value="Chromosome"/>
</dbReference>
<name>B3PRL1_RHIE6</name>
<proteinExistence type="predicted"/>
<reference evidence="1 2" key="1">
    <citation type="submission" date="2008-04" db="EMBL/GenBank/DDBJ databases">
        <title>Genome diversity and DNA divergence of Rhizobium etli.</title>
        <authorList>
            <person name="Gonzalez V."/>
            <person name="Acosta J.L."/>
            <person name="Santamaria R.I."/>
            <person name="Bustos P."/>
            <person name="Hernandez-Gonzalez I.L."/>
            <person name="Fernandez J.L."/>
            <person name="Diaz R."/>
            <person name="Flores M."/>
            <person name="Mora J."/>
            <person name="Palacios R."/>
            <person name="Davila G."/>
        </authorList>
    </citation>
    <scope>NUCLEOTIDE SEQUENCE [LARGE SCALE GENOMIC DNA]</scope>
    <source>
        <strain evidence="1 2">CIAT 652</strain>
    </source>
</reference>
<sequence length="109" mass="12105">MKAVDNDEIQAEEISLGLLLDALSGNEDARWFSIARPAGEAGLSYHRGQGGQFCSASRTGSRQLAFVSRRWTGYRRAGRPDFGHRIRPTINGKQELAIPRRDCAKESRS</sequence>
<accession>B3PRL1</accession>
<evidence type="ECO:0000313" key="2">
    <source>
        <dbReference type="Proteomes" id="UP000008817"/>
    </source>
</evidence>
<dbReference type="KEGG" id="rec:RHECIAT_CH0002619"/>
<organism evidence="1 2">
    <name type="scientific">Rhizobium etli (strain CIAT 652)</name>
    <dbReference type="NCBI Taxonomy" id="491916"/>
    <lineage>
        <taxon>Bacteria</taxon>
        <taxon>Pseudomonadati</taxon>
        <taxon>Pseudomonadota</taxon>
        <taxon>Alphaproteobacteria</taxon>
        <taxon>Hyphomicrobiales</taxon>
        <taxon>Rhizobiaceae</taxon>
        <taxon>Rhizobium/Agrobacterium group</taxon>
        <taxon>Rhizobium</taxon>
    </lineage>
</organism>